<feature type="region of interest" description="Disordered" evidence="1">
    <location>
        <begin position="52"/>
        <end position="139"/>
    </location>
</feature>
<feature type="compositionally biased region" description="Basic and acidic residues" evidence="1">
    <location>
        <begin position="129"/>
        <end position="139"/>
    </location>
</feature>
<accession>A0AAV7MM97</accession>
<dbReference type="EMBL" id="JANPWB010000013">
    <property type="protein sequence ID" value="KAJ1103870.1"/>
    <property type="molecule type" value="Genomic_DNA"/>
</dbReference>
<evidence type="ECO:0000313" key="2">
    <source>
        <dbReference type="EMBL" id="KAJ1103870.1"/>
    </source>
</evidence>
<comment type="caution">
    <text evidence="2">The sequence shown here is derived from an EMBL/GenBank/DDBJ whole genome shotgun (WGS) entry which is preliminary data.</text>
</comment>
<keyword evidence="3" id="KW-1185">Reference proteome</keyword>
<protein>
    <submittedName>
        <fullName evidence="2">Uncharacterized protein</fullName>
    </submittedName>
</protein>
<gene>
    <name evidence="2" type="ORF">NDU88_001291</name>
</gene>
<name>A0AAV7MM97_PLEWA</name>
<proteinExistence type="predicted"/>
<organism evidence="2 3">
    <name type="scientific">Pleurodeles waltl</name>
    <name type="common">Iberian ribbed newt</name>
    <dbReference type="NCBI Taxonomy" id="8319"/>
    <lineage>
        <taxon>Eukaryota</taxon>
        <taxon>Metazoa</taxon>
        <taxon>Chordata</taxon>
        <taxon>Craniata</taxon>
        <taxon>Vertebrata</taxon>
        <taxon>Euteleostomi</taxon>
        <taxon>Amphibia</taxon>
        <taxon>Batrachia</taxon>
        <taxon>Caudata</taxon>
        <taxon>Salamandroidea</taxon>
        <taxon>Salamandridae</taxon>
        <taxon>Pleurodelinae</taxon>
        <taxon>Pleurodeles</taxon>
    </lineage>
</organism>
<reference evidence="2" key="1">
    <citation type="journal article" date="2022" name="bioRxiv">
        <title>Sequencing and chromosome-scale assembly of the giantPleurodeles waltlgenome.</title>
        <authorList>
            <person name="Brown T."/>
            <person name="Elewa A."/>
            <person name="Iarovenko S."/>
            <person name="Subramanian E."/>
            <person name="Araus A.J."/>
            <person name="Petzold A."/>
            <person name="Susuki M."/>
            <person name="Suzuki K.-i.T."/>
            <person name="Hayashi T."/>
            <person name="Toyoda A."/>
            <person name="Oliveira C."/>
            <person name="Osipova E."/>
            <person name="Leigh N.D."/>
            <person name="Simon A."/>
            <person name="Yun M.H."/>
        </authorList>
    </citation>
    <scope>NUCLEOTIDE SEQUENCE</scope>
    <source>
        <strain evidence="2">20211129_DDA</strain>
        <tissue evidence="2">Liver</tissue>
    </source>
</reference>
<dbReference type="Proteomes" id="UP001066276">
    <property type="component" value="Chromosome 9"/>
</dbReference>
<evidence type="ECO:0000313" key="3">
    <source>
        <dbReference type="Proteomes" id="UP001066276"/>
    </source>
</evidence>
<sequence>MAKSAVRDGSTWKPSELLICIIQGSFRSRIAGYADSIQGKRCSRSRVNSVTGCPDDWRAGVGDANPDFRVWRGVKSDDGNSTRGKEENDDRGIAETEGEIKEEPTASREADAEEIERGRDPGNCGTQEPTKEATESSPF</sequence>
<feature type="compositionally biased region" description="Basic and acidic residues" evidence="1">
    <location>
        <begin position="74"/>
        <end position="120"/>
    </location>
</feature>
<evidence type="ECO:0000256" key="1">
    <source>
        <dbReference type="SAM" id="MobiDB-lite"/>
    </source>
</evidence>
<dbReference type="AlphaFoldDB" id="A0AAV7MM97"/>